<feature type="domain" description="Ig-like" evidence="10">
    <location>
        <begin position="17"/>
        <end position="125"/>
    </location>
</feature>
<feature type="compositionally biased region" description="Basic and acidic residues" evidence="8">
    <location>
        <begin position="133"/>
        <end position="148"/>
    </location>
</feature>
<dbReference type="GO" id="GO:0002376">
    <property type="term" value="P:immune system process"/>
    <property type="evidence" value="ECO:0007669"/>
    <property type="project" value="UniProtKB-KW"/>
</dbReference>
<dbReference type="PANTHER" id="PTHR19433">
    <property type="entry name" value="T-CELL RECEPTOR ALPHA CHAIN V REGION-RELATED"/>
    <property type="match status" value="1"/>
</dbReference>
<dbReference type="SMART" id="SM00409">
    <property type="entry name" value="IG"/>
    <property type="match status" value="1"/>
</dbReference>
<dbReference type="EMBL" id="GU988729">
    <property type="protein sequence ID" value="AEA39752.1"/>
    <property type="molecule type" value="mRNA"/>
</dbReference>
<keyword evidence="11" id="KW-0675">Receptor</keyword>
<dbReference type="InterPro" id="IPR003599">
    <property type="entry name" value="Ig_sub"/>
</dbReference>
<evidence type="ECO:0000256" key="9">
    <source>
        <dbReference type="SAM" id="SignalP"/>
    </source>
</evidence>
<dbReference type="InterPro" id="IPR013783">
    <property type="entry name" value="Ig-like_fold"/>
</dbReference>
<evidence type="ECO:0000256" key="2">
    <source>
        <dbReference type="ARBA" id="ARBA00022475"/>
    </source>
</evidence>
<keyword evidence="2" id="KW-1003">Cell membrane</keyword>
<evidence type="ECO:0000256" key="1">
    <source>
        <dbReference type="ARBA" id="ARBA00004236"/>
    </source>
</evidence>
<evidence type="ECO:0000313" key="11">
    <source>
        <dbReference type="EMBL" id="AEA39752.1"/>
    </source>
</evidence>
<reference evidence="11" key="1">
    <citation type="submission" date="2010-03" db="EMBL/GenBank/DDBJ databases">
        <title>Definition of the antibody to resist a fatal pathogen challenge in a bony fish highlights a life vest in the immune system in early vertebrates.</title>
        <authorList>
            <person name="Jiang Y.N."/>
            <person name="Xia C."/>
        </authorList>
    </citation>
    <scope>NUCLEOTIDE SEQUENCE</scope>
</reference>
<accession>F2VR06</accession>
<name>F2VR06_EPICO</name>
<keyword evidence="3 9" id="KW-0732">Signal</keyword>
<dbReference type="Gene3D" id="2.60.40.10">
    <property type="entry name" value="Immunoglobulins"/>
    <property type="match status" value="1"/>
</dbReference>
<evidence type="ECO:0000256" key="6">
    <source>
        <dbReference type="ARBA" id="ARBA00023157"/>
    </source>
</evidence>
<dbReference type="PROSITE" id="PS50835">
    <property type="entry name" value="IG_LIKE"/>
    <property type="match status" value="1"/>
</dbReference>
<keyword evidence="6" id="KW-1015">Disulfide bond</keyword>
<dbReference type="GO" id="GO:0005886">
    <property type="term" value="C:plasma membrane"/>
    <property type="evidence" value="ECO:0007669"/>
    <property type="project" value="UniProtKB-SubCell"/>
</dbReference>
<dbReference type="AlphaFoldDB" id="F2VR06"/>
<evidence type="ECO:0000256" key="7">
    <source>
        <dbReference type="ARBA" id="ARBA00023180"/>
    </source>
</evidence>
<keyword evidence="7" id="KW-0325">Glycoprotein</keyword>
<keyword evidence="5" id="KW-0472">Membrane</keyword>
<feature type="signal peptide" evidence="9">
    <location>
        <begin position="1"/>
        <end position="21"/>
    </location>
</feature>
<feature type="chain" id="PRO_5003291807" evidence="9">
    <location>
        <begin position="22"/>
        <end position="148"/>
    </location>
</feature>
<proteinExistence type="evidence at transcript level"/>
<evidence type="ECO:0000256" key="4">
    <source>
        <dbReference type="ARBA" id="ARBA00022859"/>
    </source>
</evidence>
<feature type="region of interest" description="Disordered" evidence="8">
    <location>
        <begin position="126"/>
        <end position="148"/>
    </location>
</feature>
<sequence length="148" mass="16256">MKCTLITALIICSLGWISVSAADSQTVEVQSGKEVSLTCSKKTDAPTVWFRVVNRTKASWISTMMSSSNAPSYCDECQSGKFKMSFNNSTASLKMKTVDVSDSGLYFCVVFTEKTVFNTTHLNVAGSDEPHDDVDRKPKKSDDVTKLM</sequence>
<dbReference type="InterPro" id="IPR036179">
    <property type="entry name" value="Ig-like_dom_sf"/>
</dbReference>
<organism evidence="11">
    <name type="scientific">Epinephelus coioides</name>
    <name type="common">Orange-spotted grouper</name>
    <name type="synonym">Epinephelus nebulosus</name>
    <dbReference type="NCBI Taxonomy" id="94232"/>
    <lineage>
        <taxon>Eukaryota</taxon>
        <taxon>Metazoa</taxon>
        <taxon>Chordata</taxon>
        <taxon>Craniata</taxon>
        <taxon>Vertebrata</taxon>
        <taxon>Euteleostomi</taxon>
        <taxon>Actinopterygii</taxon>
        <taxon>Neopterygii</taxon>
        <taxon>Teleostei</taxon>
        <taxon>Neoteleostei</taxon>
        <taxon>Acanthomorphata</taxon>
        <taxon>Eupercaria</taxon>
        <taxon>Perciformes</taxon>
        <taxon>Serranoidei</taxon>
        <taxon>Serranidae</taxon>
        <taxon>Epinephelinae</taxon>
        <taxon>Epinephelini</taxon>
        <taxon>Epinephelus</taxon>
    </lineage>
</organism>
<dbReference type="PANTHER" id="PTHR19433:SF111">
    <property type="entry name" value="T CELL RECEPTOR ALPHA VARIABLE 4"/>
    <property type="match status" value="1"/>
</dbReference>
<feature type="non-terminal residue" evidence="11">
    <location>
        <position position="148"/>
    </location>
</feature>
<evidence type="ECO:0000256" key="8">
    <source>
        <dbReference type="SAM" id="MobiDB-lite"/>
    </source>
</evidence>
<dbReference type="InterPro" id="IPR052051">
    <property type="entry name" value="TCR_complex_component"/>
</dbReference>
<evidence type="ECO:0000259" key="10">
    <source>
        <dbReference type="PROSITE" id="PS50835"/>
    </source>
</evidence>
<dbReference type="InterPro" id="IPR013106">
    <property type="entry name" value="Ig_V-set"/>
</dbReference>
<dbReference type="SUPFAM" id="SSF48726">
    <property type="entry name" value="Immunoglobulin"/>
    <property type="match status" value="1"/>
</dbReference>
<keyword evidence="4" id="KW-0391">Immunity</keyword>
<comment type="subcellular location">
    <subcellularLocation>
        <location evidence="1">Cell membrane</location>
    </subcellularLocation>
</comment>
<evidence type="ECO:0000256" key="5">
    <source>
        <dbReference type="ARBA" id="ARBA00023136"/>
    </source>
</evidence>
<dbReference type="InterPro" id="IPR007110">
    <property type="entry name" value="Ig-like_dom"/>
</dbReference>
<dbReference type="Pfam" id="PF07686">
    <property type="entry name" value="V-set"/>
    <property type="match status" value="1"/>
</dbReference>
<evidence type="ECO:0000256" key="3">
    <source>
        <dbReference type="ARBA" id="ARBA00022729"/>
    </source>
</evidence>
<protein>
    <submittedName>
        <fullName evidence="11">Immune-type receptor 11</fullName>
    </submittedName>
</protein>
<dbReference type="GO" id="GO:0009617">
    <property type="term" value="P:response to bacterium"/>
    <property type="evidence" value="ECO:0007669"/>
    <property type="project" value="TreeGrafter"/>
</dbReference>